<dbReference type="Proteomes" id="UP000198647">
    <property type="component" value="Unassembled WGS sequence"/>
</dbReference>
<evidence type="ECO:0000313" key="2">
    <source>
        <dbReference type="Proteomes" id="UP000198647"/>
    </source>
</evidence>
<evidence type="ECO:0000313" key="1">
    <source>
        <dbReference type="EMBL" id="SDX65444.1"/>
    </source>
</evidence>
<reference evidence="1 2" key="1">
    <citation type="submission" date="2016-10" db="EMBL/GenBank/DDBJ databases">
        <authorList>
            <person name="Varghese N."/>
            <person name="Submissions S."/>
        </authorList>
    </citation>
    <scope>NUCLEOTIDE SEQUENCE [LARGE SCALE GENOMIC DNA]</scope>
    <source>
        <strain evidence="1 2">DSM 20748</strain>
    </source>
</reference>
<dbReference type="RefSeq" id="WP_093106026.1">
    <property type="nucleotide sequence ID" value="NZ_FNOS01000002.1"/>
</dbReference>
<gene>
    <name evidence="1" type="ORF">SAMN04488081_0956</name>
</gene>
<comment type="caution">
    <text evidence="1">The sequence shown here is derived from an EMBL/GenBank/DDBJ whole genome shotgun (WGS) entry which is preliminary data.</text>
</comment>
<organism evidence="1 2">
    <name type="scientific">Salimicrobium album</name>
    <dbReference type="NCBI Taxonomy" id="50717"/>
    <lineage>
        <taxon>Bacteria</taxon>
        <taxon>Bacillati</taxon>
        <taxon>Bacillota</taxon>
        <taxon>Bacilli</taxon>
        <taxon>Bacillales</taxon>
        <taxon>Bacillaceae</taxon>
        <taxon>Salimicrobium</taxon>
    </lineage>
</organism>
<protein>
    <submittedName>
        <fullName evidence="1">Uncharacterized protein</fullName>
    </submittedName>
</protein>
<keyword evidence="2" id="KW-1185">Reference proteome</keyword>
<accession>A0A1H3DIF4</accession>
<sequence length="104" mass="11866">MYTFIMYDGDKVLDTQEFNEKPVIRGNQIESGVFSAKVKKDFIIIEGRFDGVLDTSKDISHLCKPAEEQEKERVNRRIDEAETTIFNVLMEVSMMKGSGKDGLL</sequence>
<dbReference type="EMBL" id="FNOS01000002">
    <property type="protein sequence ID" value="SDX65444.1"/>
    <property type="molecule type" value="Genomic_DNA"/>
</dbReference>
<proteinExistence type="predicted"/>
<name>A0A1H3DIF4_9BACI</name>